<name>A0A813JTW7_POLGL</name>
<feature type="non-terminal residue" evidence="7">
    <location>
        <position position="459"/>
    </location>
</feature>
<keyword evidence="4" id="KW-0804">Transcription</keyword>
<dbReference type="GO" id="GO:0005634">
    <property type="term" value="C:nucleus"/>
    <property type="evidence" value="ECO:0007669"/>
    <property type="project" value="UniProtKB-SubCell"/>
</dbReference>
<proteinExistence type="predicted"/>
<comment type="caution">
    <text evidence="7">The sequence shown here is derived from an EMBL/GenBank/DDBJ whole genome shotgun (WGS) entry which is preliminary data.</text>
</comment>
<gene>
    <name evidence="7" type="ORF">PGLA2088_LOCUS24215</name>
</gene>
<dbReference type="InterPro" id="IPR001471">
    <property type="entry name" value="AP2/ERF_dom"/>
</dbReference>
<keyword evidence="2" id="KW-0805">Transcription regulation</keyword>
<dbReference type="InterPro" id="IPR016177">
    <property type="entry name" value="DNA-bd_dom_sf"/>
</dbReference>
<evidence type="ECO:0000256" key="2">
    <source>
        <dbReference type="ARBA" id="ARBA00023015"/>
    </source>
</evidence>
<dbReference type="AlphaFoldDB" id="A0A813JTW7"/>
<feature type="non-terminal residue" evidence="7">
    <location>
        <position position="1"/>
    </location>
</feature>
<feature type="domain" description="AP2/ERF" evidence="6">
    <location>
        <begin position="60"/>
        <end position="122"/>
    </location>
</feature>
<reference evidence="7" key="1">
    <citation type="submission" date="2021-02" db="EMBL/GenBank/DDBJ databases">
        <authorList>
            <person name="Dougan E. K."/>
            <person name="Rhodes N."/>
            <person name="Thang M."/>
            <person name="Chan C."/>
        </authorList>
    </citation>
    <scope>NUCLEOTIDE SEQUENCE</scope>
</reference>
<dbReference type="SUPFAM" id="SSF54171">
    <property type="entry name" value="DNA-binding domain"/>
    <property type="match status" value="1"/>
</dbReference>
<dbReference type="GO" id="GO:0003700">
    <property type="term" value="F:DNA-binding transcription factor activity"/>
    <property type="evidence" value="ECO:0007669"/>
    <property type="project" value="InterPro"/>
</dbReference>
<dbReference type="Gene3D" id="3.30.730.10">
    <property type="entry name" value="AP2/ERF domain"/>
    <property type="match status" value="1"/>
</dbReference>
<dbReference type="EMBL" id="CAJNNW010026390">
    <property type="protein sequence ID" value="CAE8684953.1"/>
    <property type="molecule type" value="Genomic_DNA"/>
</dbReference>
<accession>A0A813JTW7</accession>
<keyword evidence="5" id="KW-0539">Nucleus</keyword>
<comment type="subcellular location">
    <subcellularLocation>
        <location evidence="1">Nucleus</location>
    </subcellularLocation>
</comment>
<evidence type="ECO:0000256" key="4">
    <source>
        <dbReference type="ARBA" id="ARBA00023163"/>
    </source>
</evidence>
<evidence type="ECO:0000313" key="8">
    <source>
        <dbReference type="Proteomes" id="UP000626109"/>
    </source>
</evidence>
<keyword evidence="3" id="KW-0238">DNA-binding</keyword>
<dbReference type="PROSITE" id="PS51032">
    <property type="entry name" value="AP2_ERF"/>
    <property type="match status" value="1"/>
</dbReference>
<organism evidence="7 8">
    <name type="scientific">Polarella glacialis</name>
    <name type="common">Dinoflagellate</name>
    <dbReference type="NCBI Taxonomy" id="89957"/>
    <lineage>
        <taxon>Eukaryota</taxon>
        <taxon>Sar</taxon>
        <taxon>Alveolata</taxon>
        <taxon>Dinophyceae</taxon>
        <taxon>Suessiales</taxon>
        <taxon>Suessiaceae</taxon>
        <taxon>Polarella</taxon>
    </lineage>
</organism>
<evidence type="ECO:0000259" key="6">
    <source>
        <dbReference type="PROSITE" id="PS51032"/>
    </source>
</evidence>
<evidence type="ECO:0000313" key="7">
    <source>
        <dbReference type="EMBL" id="CAE8684953.1"/>
    </source>
</evidence>
<dbReference type="GO" id="GO:0003677">
    <property type="term" value="F:DNA binding"/>
    <property type="evidence" value="ECO:0007669"/>
    <property type="project" value="UniProtKB-KW"/>
</dbReference>
<protein>
    <recommendedName>
        <fullName evidence="6">AP2/ERF domain-containing protein</fullName>
    </recommendedName>
</protein>
<dbReference type="InterPro" id="IPR036955">
    <property type="entry name" value="AP2/ERF_dom_sf"/>
</dbReference>
<evidence type="ECO:0000256" key="5">
    <source>
        <dbReference type="ARBA" id="ARBA00023242"/>
    </source>
</evidence>
<evidence type="ECO:0000256" key="3">
    <source>
        <dbReference type="ARBA" id="ARBA00023125"/>
    </source>
</evidence>
<dbReference type="Proteomes" id="UP000626109">
    <property type="component" value="Unassembled WGS sequence"/>
</dbReference>
<sequence length="459" mass="50005">MGIGVFEDALEAAAAYDCAELVLRGDAATTNFDPKNYGQSALEAMELLIAQRRSRQYSSQYNGVNLDKNTGQFKARCSGGSGLTAYIGSFSDEVLAAQAHDTALRGKLGVPRSRLLRSLNFPQTSDYFNLDSWEQEPIPPDRTSRFLNVYREKSGMFQAQFGTRCIARSDSELETAQAYDRAALLRGETTNFPAELYTLNVASATTAACLAQLPASNCIERHREDLRCPVEPQHAALLSTRLASGALATKQRAQAERSSLLQKCVQAADRGGVQELSALRIDLEKALRSRAQSESLQPSASDCRFQPNEEVFLLPWPGKKLTNSSDGIDSSQNSNDTNHMQHIVARDLSSMLATTTSANVTTQSKDAPTGLSKTPPARHLRDLEQVLQVIGGPQSQRKVDKYWPLASFEGGKEAASRSVIDLVVFEVCRRLGLQASQEAALGEWSPSAPVPGVADYLLL</sequence>
<evidence type="ECO:0000256" key="1">
    <source>
        <dbReference type="ARBA" id="ARBA00004123"/>
    </source>
</evidence>